<name>A0ABW8PLN7_9FLAO</name>
<dbReference type="EMBL" id="JAZHOJ010000031">
    <property type="protein sequence ID" value="MFK7004594.1"/>
    <property type="molecule type" value="Genomic_DNA"/>
</dbReference>
<feature type="coiled-coil region" evidence="1">
    <location>
        <begin position="201"/>
        <end position="228"/>
    </location>
</feature>
<evidence type="ECO:0000256" key="1">
    <source>
        <dbReference type="SAM" id="Coils"/>
    </source>
</evidence>
<keyword evidence="3" id="KW-1185">Reference proteome</keyword>
<organism evidence="2 3">
    <name type="scientific">Flavobacterium covae</name>
    <dbReference type="NCBI Taxonomy" id="2906076"/>
    <lineage>
        <taxon>Bacteria</taxon>
        <taxon>Pseudomonadati</taxon>
        <taxon>Bacteroidota</taxon>
        <taxon>Flavobacteriia</taxon>
        <taxon>Flavobacteriales</taxon>
        <taxon>Flavobacteriaceae</taxon>
        <taxon>Flavobacterium</taxon>
    </lineage>
</organism>
<comment type="caution">
    <text evidence="2">The sequence shown here is derived from an EMBL/GenBank/DDBJ whole genome shotgun (WGS) entry which is preliminary data.</text>
</comment>
<protein>
    <recommendedName>
        <fullName evidence="4">Prohead serine protease</fullName>
    </recommendedName>
</protein>
<evidence type="ECO:0000313" key="3">
    <source>
        <dbReference type="Proteomes" id="UP001621713"/>
    </source>
</evidence>
<proteinExistence type="predicted"/>
<evidence type="ECO:0000313" key="2">
    <source>
        <dbReference type="EMBL" id="MFK7004594.1"/>
    </source>
</evidence>
<dbReference type="RefSeq" id="WP_235820788.1">
    <property type="nucleotide sequence ID" value="NZ_JAZHOJ010000031.1"/>
</dbReference>
<reference evidence="2 3" key="1">
    <citation type="submission" date="2024-02" db="EMBL/GenBank/DDBJ databases">
        <title>Comparative Genomic Analysis of Flavobacterium Species Causing Columnaris Disease of Freshwater Fish in Thailand: Insights into Virulence and Resistance Mechanisms.</title>
        <authorList>
            <person name="Nguyen D."/>
            <person name="Chokmangmeepisarn P."/>
            <person name="Khianchaikhan K."/>
            <person name="Morishita M."/>
            <person name="Bunnoy A."/>
            <person name="Rodkhum C."/>
        </authorList>
    </citation>
    <scope>NUCLEOTIDE SEQUENCE [LARGE SCALE GENOMIC DNA]</scope>
    <source>
        <strain evidence="2 3">PCBSB2203</strain>
    </source>
</reference>
<dbReference type="Proteomes" id="UP001621713">
    <property type="component" value="Unassembled WGS sequence"/>
</dbReference>
<gene>
    <name evidence="2" type="ORF">V3467_12135</name>
</gene>
<accession>A0ABW8PLN7</accession>
<keyword evidence="1" id="KW-0175">Coiled coil</keyword>
<evidence type="ECO:0008006" key="4">
    <source>
        <dbReference type="Google" id="ProtNLM"/>
    </source>
</evidence>
<sequence>MAENRYNFASEIKQKMTYDFIINTENVNEYGYRILTDGIDYTQYMRNPVVLFMHEREYQKSGKEKGSAVIGRCVKLFKKGSDLIASIEFDEADEFAQKIAGKVARGFIRMASMYGDVKEASMDAELLLPGQTYETVTKCKLVEISIVEIGGNDGALKLSKSKVDTLKLKKITNTENMNFKTIALALSIPADSTEDVIIKEVQELRLAKSNAETRATNAETQLKGIQDQEATQLVDKAIALGLIPEALKTVQLGAFTADFDGQKAVLSKLISDKEIERGQQEVNGKIKDVVLNGKNSTTTNTEETFDFLQRNNPIKLAKIKEENPDLFAQLVKGYSEGVRHKV</sequence>